<comment type="caution">
    <text evidence="1">The sequence shown here is derived from an EMBL/GenBank/DDBJ whole genome shotgun (WGS) entry which is preliminary data.</text>
</comment>
<dbReference type="Proteomes" id="UP000717634">
    <property type="component" value="Unassembled WGS sequence"/>
</dbReference>
<reference evidence="1 2" key="1">
    <citation type="submission" date="2020-03" db="EMBL/GenBank/DDBJ databases">
        <title>Genomic Encyclopedia of Type Strains, Phase IV (KMG-V): Genome sequencing to study the core and pangenomes of soil and plant-associated prokaryotes.</title>
        <authorList>
            <person name="Whitman W."/>
        </authorList>
    </citation>
    <scope>NUCLEOTIDE SEQUENCE [LARGE SCALE GENOMIC DNA]</scope>
    <source>
        <strain evidence="1 2">1B</strain>
    </source>
</reference>
<accession>A0ABX1HBV1</accession>
<evidence type="ECO:0000313" key="2">
    <source>
        <dbReference type="Proteomes" id="UP000717634"/>
    </source>
</evidence>
<dbReference type="EMBL" id="JAAVTK010000001">
    <property type="protein sequence ID" value="NKI87721.1"/>
    <property type="molecule type" value="Genomic_DNA"/>
</dbReference>
<proteinExistence type="predicted"/>
<organism evidence="1 2">
    <name type="scientific">Hymenobacter artigasi</name>
    <dbReference type="NCBI Taxonomy" id="2719616"/>
    <lineage>
        <taxon>Bacteria</taxon>
        <taxon>Pseudomonadati</taxon>
        <taxon>Bacteroidota</taxon>
        <taxon>Cytophagia</taxon>
        <taxon>Cytophagales</taxon>
        <taxon>Hymenobacteraceae</taxon>
        <taxon>Hymenobacter</taxon>
    </lineage>
</organism>
<dbReference type="RefSeq" id="WP_168671372.1">
    <property type="nucleotide sequence ID" value="NZ_JAAVTK010000001.1"/>
</dbReference>
<name>A0ABX1HBV1_9BACT</name>
<evidence type="ECO:0000313" key="1">
    <source>
        <dbReference type="EMBL" id="NKI87721.1"/>
    </source>
</evidence>
<keyword evidence="2" id="KW-1185">Reference proteome</keyword>
<protein>
    <submittedName>
        <fullName evidence="1">Uncharacterized protein</fullName>
    </submittedName>
</protein>
<gene>
    <name evidence="1" type="ORF">HBN54_000300</name>
</gene>
<sequence>MISPLPSLYFEHNAGEVLTAPAGVLRTYRSFDDEAAAVRGPAAAQSNT</sequence>